<evidence type="ECO:0000313" key="1">
    <source>
        <dbReference type="EMBL" id="PKQ45778.1"/>
    </source>
</evidence>
<dbReference type="AlphaFoldDB" id="A0A2N3HLR0"/>
<dbReference type="RefSeq" id="WP_106659168.1">
    <property type="nucleotide sequence ID" value="NZ_PJEO01000017.1"/>
</dbReference>
<accession>A0A2N3HLR0</accession>
<keyword evidence="2" id="KW-1185">Reference proteome</keyword>
<dbReference type="EMBL" id="PJEO01000017">
    <property type="protein sequence ID" value="PKQ45778.1"/>
    <property type="molecule type" value="Genomic_DNA"/>
</dbReference>
<comment type="caution">
    <text evidence="1">The sequence shown here is derived from an EMBL/GenBank/DDBJ whole genome shotgun (WGS) entry which is preliminary data.</text>
</comment>
<evidence type="ECO:0000313" key="2">
    <source>
        <dbReference type="Proteomes" id="UP000233435"/>
    </source>
</evidence>
<dbReference type="OrthoDB" id="680581at2"/>
<organism evidence="1 2">
    <name type="scientific">Confluentibacter flavum</name>
    <dbReference type="NCBI Taxonomy" id="1909700"/>
    <lineage>
        <taxon>Bacteria</taxon>
        <taxon>Pseudomonadati</taxon>
        <taxon>Bacteroidota</taxon>
        <taxon>Flavobacteriia</taxon>
        <taxon>Flavobacteriales</taxon>
        <taxon>Flavobacteriaceae</taxon>
        <taxon>Confluentibacter</taxon>
    </lineage>
</organism>
<protein>
    <submittedName>
        <fullName evidence="1">Uncharacterized protein</fullName>
    </submittedName>
</protein>
<sequence length="69" mass="8123">MDATIQKLLTKISERVRSIEENYPELQKYLDETRITLPQSNDDSQIDKKDLEDYLNSLDSMVDEYKKAP</sequence>
<proteinExistence type="predicted"/>
<dbReference type="Proteomes" id="UP000233435">
    <property type="component" value="Unassembled WGS sequence"/>
</dbReference>
<reference evidence="1 2" key="1">
    <citation type="submission" date="2017-12" db="EMBL/GenBank/DDBJ databases">
        <title>Confluentibacter flavum sp. nov., isolated from the saline lake.</title>
        <authorList>
            <person name="Yu L."/>
        </authorList>
    </citation>
    <scope>NUCLEOTIDE SEQUENCE [LARGE SCALE GENOMIC DNA]</scope>
    <source>
        <strain evidence="1 2">3B</strain>
    </source>
</reference>
<gene>
    <name evidence="1" type="ORF">CSW08_06860</name>
</gene>
<name>A0A2N3HLR0_9FLAO</name>